<dbReference type="Gene3D" id="3.30.390.30">
    <property type="match status" value="1"/>
</dbReference>
<protein>
    <submittedName>
        <fullName evidence="6">FAD-dependent oxidoreductase</fullName>
    </submittedName>
</protein>
<evidence type="ECO:0000259" key="4">
    <source>
        <dbReference type="Pfam" id="PF02852"/>
    </source>
</evidence>
<organism evidence="6 7">
    <name type="scientific">Petrachloros mirabilis ULC683</name>
    <dbReference type="NCBI Taxonomy" id="2781853"/>
    <lineage>
        <taxon>Bacteria</taxon>
        <taxon>Bacillati</taxon>
        <taxon>Cyanobacteriota</taxon>
        <taxon>Cyanophyceae</taxon>
        <taxon>Synechococcales</taxon>
        <taxon>Petrachlorosaceae</taxon>
        <taxon>Petrachloros</taxon>
        <taxon>Petrachloros mirabilis</taxon>
    </lineage>
</organism>
<dbReference type="GO" id="GO:0050660">
    <property type="term" value="F:flavin adenine dinucleotide binding"/>
    <property type="evidence" value="ECO:0007669"/>
    <property type="project" value="TreeGrafter"/>
</dbReference>
<evidence type="ECO:0000313" key="7">
    <source>
        <dbReference type="Proteomes" id="UP000607397"/>
    </source>
</evidence>
<dbReference type="GO" id="GO:0003955">
    <property type="term" value="F:NAD(P)H dehydrogenase (quinone) activity"/>
    <property type="evidence" value="ECO:0007669"/>
    <property type="project" value="TreeGrafter"/>
</dbReference>
<dbReference type="Proteomes" id="UP000607397">
    <property type="component" value="Unassembled WGS sequence"/>
</dbReference>
<feature type="domain" description="Pyridine nucleotide-disulphide oxidoreductase dimerisation" evidence="4">
    <location>
        <begin position="334"/>
        <end position="433"/>
    </location>
</feature>
<dbReference type="PANTHER" id="PTHR43014:SF2">
    <property type="entry name" value="MERCURIC REDUCTASE"/>
    <property type="match status" value="1"/>
</dbReference>
<evidence type="ECO:0000313" key="6">
    <source>
        <dbReference type="EMBL" id="NCJ06818.1"/>
    </source>
</evidence>
<accession>A0A8K1ZZG4</accession>
<dbReference type="InterPro" id="IPR036188">
    <property type="entry name" value="FAD/NAD-bd_sf"/>
</dbReference>
<dbReference type="EMBL" id="WVIC01000017">
    <property type="protein sequence ID" value="NCJ06818.1"/>
    <property type="molecule type" value="Genomic_DNA"/>
</dbReference>
<evidence type="ECO:0000256" key="1">
    <source>
        <dbReference type="ARBA" id="ARBA00001974"/>
    </source>
</evidence>
<gene>
    <name evidence="6" type="ORF">GS597_09910</name>
</gene>
<comment type="cofactor">
    <cofactor evidence="1">
        <name>FAD</name>
        <dbReference type="ChEBI" id="CHEBI:57692"/>
    </cofactor>
</comment>
<dbReference type="PRINTS" id="PR00411">
    <property type="entry name" value="PNDRDTASEI"/>
</dbReference>
<evidence type="ECO:0000256" key="2">
    <source>
        <dbReference type="ARBA" id="ARBA00022630"/>
    </source>
</evidence>
<keyword evidence="3" id="KW-0274">FAD</keyword>
<sequence>MIDYDLVVLGAGSVACWAAATAARWQARVAQVPTMELDSPLELLLPLRSAAQTLHQMQALKPLWANPFPLSLNGKKLSRWATSVTVHETPTVAELSSLGVDWVTGDAQFVSKPKLSLRVGKRELRSRRYLLIFDPIPPVATTLDVPVLNLGQLIERCQSSQPPQAIGILGDGPLSLQAAQTFARLGHPVTLLLSQERSLVAEEAEAAFWVQAQLEAEGIQILPQAEITTTTSLSSSQYQICTATHTFVADVLLEAREAVPRRSLPLNLESLALRKSPQGLWVNHHLQTSHRQIYASGAILGGYTNPDLSRYEASLALKNALLWSRRPVDYHHQPRVVWTDPELARVGFTELQAQARYAHVRSLSWSGTPLPQGIVSDPPLRFCKLIVLPRGELIGAHLVGSGAPELIHSLAFACQRRYRLQDLSQLIPLHRAQSQILTALLPQQTPISPSWLERFFNLCRDWHLS</sequence>
<evidence type="ECO:0000256" key="3">
    <source>
        <dbReference type="ARBA" id="ARBA00022827"/>
    </source>
</evidence>
<dbReference type="Pfam" id="PF07992">
    <property type="entry name" value="Pyr_redox_2"/>
    <property type="match status" value="1"/>
</dbReference>
<dbReference type="AlphaFoldDB" id="A0A8K1ZZG4"/>
<proteinExistence type="predicted"/>
<dbReference type="Pfam" id="PF02852">
    <property type="entry name" value="Pyr_redox_dim"/>
    <property type="match status" value="1"/>
</dbReference>
<dbReference type="PANTHER" id="PTHR43014">
    <property type="entry name" value="MERCURIC REDUCTASE"/>
    <property type="match status" value="1"/>
</dbReference>
<reference evidence="6" key="1">
    <citation type="submission" date="2019-12" db="EMBL/GenBank/DDBJ databases">
        <title>High-Quality draft genome sequences of three cyanobacteria isolated from the limestone walls of the Old Cathedral of Coimbra.</title>
        <authorList>
            <person name="Tiago I."/>
            <person name="Soares F."/>
            <person name="Portugal A."/>
        </authorList>
    </citation>
    <scope>NUCLEOTIDE SEQUENCE [LARGE SCALE GENOMIC DNA]</scope>
    <source>
        <strain evidence="6">C</strain>
    </source>
</reference>
<dbReference type="SUPFAM" id="SSF55424">
    <property type="entry name" value="FAD/NAD-linked reductases, dimerisation (C-terminal) domain"/>
    <property type="match status" value="1"/>
</dbReference>
<dbReference type="RefSeq" id="WP_161825297.1">
    <property type="nucleotide sequence ID" value="NZ_WVIC01000017.1"/>
</dbReference>
<comment type="caution">
    <text evidence="6">The sequence shown here is derived from an EMBL/GenBank/DDBJ whole genome shotgun (WGS) entry which is preliminary data.</text>
</comment>
<dbReference type="InterPro" id="IPR023753">
    <property type="entry name" value="FAD/NAD-binding_dom"/>
</dbReference>
<evidence type="ECO:0000259" key="5">
    <source>
        <dbReference type="Pfam" id="PF07992"/>
    </source>
</evidence>
<keyword evidence="2" id="KW-0285">Flavoprotein</keyword>
<dbReference type="SUPFAM" id="SSF51905">
    <property type="entry name" value="FAD/NAD(P)-binding domain"/>
    <property type="match status" value="1"/>
</dbReference>
<dbReference type="InterPro" id="IPR016156">
    <property type="entry name" value="FAD/NAD-linked_Rdtase_dimer_sf"/>
</dbReference>
<dbReference type="InterPro" id="IPR004099">
    <property type="entry name" value="Pyr_nucl-diS_OxRdtase_dimer"/>
</dbReference>
<feature type="domain" description="FAD/NAD(P)-binding" evidence="5">
    <location>
        <begin position="156"/>
        <end position="300"/>
    </location>
</feature>
<name>A0A8K1ZZG4_9CYAN</name>
<keyword evidence="7" id="KW-1185">Reference proteome</keyword>
<dbReference type="Gene3D" id="3.50.50.60">
    <property type="entry name" value="FAD/NAD(P)-binding domain"/>
    <property type="match status" value="2"/>
</dbReference>